<evidence type="ECO:0000313" key="8">
    <source>
        <dbReference type="EMBL" id="QEG20195.1"/>
    </source>
</evidence>
<dbReference type="RefSeq" id="WP_084417310.1">
    <property type="nucleotide sequence ID" value="NZ_CP042912.1"/>
</dbReference>
<protein>
    <submittedName>
        <fullName evidence="8">NAD(P)H nitroreductase YfkO</fullName>
        <ecNumber evidence="8">1.-.-.-</ecNumber>
    </submittedName>
</protein>
<dbReference type="CDD" id="cd02149">
    <property type="entry name" value="NfsB-like"/>
    <property type="match status" value="1"/>
</dbReference>
<organism evidence="8 9">
    <name type="scientific">Mariniblastus fucicola</name>
    <dbReference type="NCBI Taxonomy" id="980251"/>
    <lineage>
        <taxon>Bacteria</taxon>
        <taxon>Pseudomonadati</taxon>
        <taxon>Planctomycetota</taxon>
        <taxon>Planctomycetia</taxon>
        <taxon>Pirellulales</taxon>
        <taxon>Pirellulaceae</taxon>
        <taxon>Mariniblastus</taxon>
    </lineage>
</organism>
<keyword evidence="3" id="KW-0285">Flavoprotein</keyword>
<dbReference type="GO" id="GO:0016491">
    <property type="term" value="F:oxidoreductase activity"/>
    <property type="evidence" value="ECO:0007669"/>
    <property type="project" value="UniProtKB-KW"/>
</dbReference>
<dbReference type="Pfam" id="PF19856">
    <property type="entry name" value="DUF6331"/>
    <property type="match status" value="1"/>
</dbReference>
<keyword evidence="4" id="KW-0288">FMN</keyword>
<evidence type="ECO:0000259" key="7">
    <source>
        <dbReference type="Pfam" id="PF00881"/>
    </source>
</evidence>
<keyword evidence="9" id="KW-1185">Reference proteome</keyword>
<evidence type="ECO:0000313" key="9">
    <source>
        <dbReference type="Proteomes" id="UP000322214"/>
    </source>
</evidence>
<dbReference type="InterPro" id="IPR033878">
    <property type="entry name" value="NfsB-like"/>
</dbReference>
<dbReference type="PANTHER" id="PTHR43673">
    <property type="entry name" value="NAD(P)H NITROREDUCTASE YDGI-RELATED"/>
    <property type="match status" value="1"/>
</dbReference>
<keyword evidence="5" id="KW-0521">NADP</keyword>
<dbReference type="Gene3D" id="3.40.109.10">
    <property type="entry name" value="NADH Oxidase"/>
    <property type="match status" value="1"/>
</dbReference>
<reference evidence="8 9" key="1">
    <citation type="submission" date="2019-08" db="EMBL/GenBank/DDBJ databases">
        <title>Deep-cultivation of Planctomycetes and their phenomic and genomic characterization uncovers novel biology.</title>
        <authorList>
            <person name="Wiegand S."/>
            <person name="Jogler M."/>
            <person name="Boedeker C."/>
            <person name="Pinto D."/>
            <person name="Vollmers J."/>
            <person name="Rivas-Marin E."/>
            <person name="Kohn T."/>
            <person name="Peeters S.H."/>
            <person name="Heuer A."/>
            <person name="Rast P."/>
            <person name="Oberbeckmann S."/>
            <person name="Bunk B."/>
            <person name="Jeske O."/>
            <person name="Meyerdierks A."/>
            <person name="Storesund J.E."/>
            <person name="Kallscheuer N."/>
            <person name="Luecker S."/>
            <person name="Lage O.M."/>
            <person name="Pohl T."/>
            <person name="Merkel B.J."/>
            <person name="Hornburger P."/>
            <person name="Mueller R.-W."/>
            <person name="Bruemmer F."/>
            <person name="Labrenz M."/>
            <person name="Spormann A.M."/>
            <person name="Op den Camp H."/>
            <person name="Overmann J."/>
            <person name="Amann R."/>
            <person name="Jetten M.S.M."/>
            <person name="Mascher T."/>
            <person name="Medema M.H."/>
            <person name="Devos D.P."/>
            <person name="Kaster A.-K."/>
            <person name="Ovreas L."/>
            <person name="Rohde M."/>
            <person name="Galperin M.Y."/>
            <person name="Jogler C."/>
        </authorList>
    </citation>
    <scope>NUCLEOTIDE SEQUENCE [LARGE SCALE GENOMIC DNA]</scope>
    <source>
        <strain evidence="8 9">FC18</strain>
    </source>
</reference>
<dbReference type="Proteomes" id="UP000322214">
    <property type="component" value="Chromosome"/>
</dbReference>
<sequence length="342" mass="37742">MPLPSPLSDLVSYCEKLCVKECCGIEAFDFSPVHIASWLHQSRGEPTDKTVGLLNDQLEDLRIRFGTGSSEEGYESDENEMNQFFSTAQVDQLADQIETNLKHALELNQQSNLVEWKPEGTPSTTSHQPELGNDFVRALSWRYATKKFDATKAVSAEDIETILSATNLSASSYGLQPYQFLLIQDKSLQEKLVDASYGQNQVADASAVLVFVIRTDIDADYIKQSAAETEAARGLEPGQLDGYARQMIGSIMSFDDNDRKSWATKQAYIALGTAMAACAMLGIDACPMEGFQPAKYDEILGLESKNLHSVLVLPIGYRAEDDINSKYAKVRKPLGEMVVRVG</sequence>
<evidence type="ECO:0000256" key="3">
    <source>
        <dbReference type="ARBA" id="ARBA00022630"/>
    </source>
</evidence>
<evidence type="ECO:0000256" key="5">
    <source>
        <dbReference type="ARBA" id="ARBA00022857"/>
    </source>
</evidence>
<evidence type="ECO:0000256" key="6">
    <source>
        <dbReference type="ARBA" id="ARBA00023002"/>
    </source>
</evidence>
<gene>
    <name evidence="8" type="primary">yfkO</name>
    <name evidence="8" type="ORF">MFFC18_00420</name>
</gene>
<comment type="similarity">
    <text evidence="2">Belongs to the nitroreductase family.</text>
</comment>
<dbReference type="InterPro" id="IPR046294">
    <property type="entry name" value="DUF6331"/>
</dbReference>
<dbReference type="PANTHER" id="PTHR43673:SF2">
    <property type="entry name" value="NITROREDUCTASE"/>
    <property type="match status" value="1"/>
</dbReference>
<dbReference type="InterPro" id="IPR029479">
    <property type="entry name" value="Nitroreductase"/>
</dbReference>
<name>A0A5B9P4X5_9BACT</name>
<dbReference type="KEGG" id="mff:MFFC18_00420"/>
<dbReference type="EMBL" id="CP042912">
    <property type="protein sequence ID" value="QEG20195.1"/>
    <property type="molecule type" value="Genomic_DNA"/>
</dbReference>
<dbReference type="EC" id="1.-.-.-" evidence="8"/>
<keyword evidence="6 8" id="KW-0560">Oxidoreductase</keyword>
<evidence type="ECO:0000256" key="4">
    <source>
        <dbReference type="ARBA" id="ARBA00022643"/>
    </source>
</evidence>
<dbReference type="Pfam" id="PF00881">
    <property type="entry name" value="Nitroreductase"/>
    <property type="match status" value="1"/>
</dbReference>
<proteinExistence type="inferred from homology"/>
<dbReference type="InterPro" id="IPR000415">
    <property type="entry name" value="Nitroreductase-like"/>
</dbReference>
<comment type="cofactor">
    <cofactor evidence="1">
        <name>FMN</name>
        <dbReference type="ChEBI" id="CHEBI:58210"/>
    </cofactor>
</comment>
<accession>A0A5B9P4X5</accession>
<evidence type="ECO:0000256" key="2">
    <source>
        <dbReference type="ARBA" id="ARBA00007118"/>
    </source>
</evidence>
<feature type="domain" description="Nitroreductase" evidence="7">
    <location>
        <begin position="140"/>
        <end position="317"/>
    </location>
</feature>
<evidence type="ECO:0000256" key="1">
    <source>
        <dbReference type="ARBA" id="ARBA00001917"/>
    </source>
</evidence>
<dbReference type="SUPFAM" id="SSF55469">
    <property type="entry name" value="FMN-dependent nitroreductase-like"/>
    <property type="match status" value="1"/>
</dbReference>
<dbReference type="AlphaFoldDB" id="A0A5B9P4X5"/>
<dbReference type="STRING" id="980251.GCA_001642875_03719"/>